<dbReference type="Proteomes" id="UP000307164">
    <property type="component" value="Unassembled WGS sequence"/>
</dbReference>
<comment type="caution">
    <text evidence="1">Lacks conserved residue(s) required for the propagation of feature annotation.</text>
</comment>
<comment type="caution">
    <text evidence="3">The sequence shown here is derived from an EMBL/GenBank/DDBJ whole genome shotgun (WGS) entry which is preliminary data.</text>
</comment>
<sequence length="305" mass="34034">MSQPYSIGTVGTPWTTQEKQHWLQAQSIKRSYRDNVISKITELKKTFTVEQYGSLNYSERIFDLFAIKSPNWDITKPVALVTGGVHGYETSGVHGALEFIEKFGQHYSQSFNLLVLPCLSPWGYETINRWNPHTIDPNRSFYHDSPAQESQMAANYLAQYDKNILCHIDLHETTDTDNSEFRPALAARDGVVNHNWNIPDGFYLVGHTQKPQADFQKAIIEEVAKITHIAPADEQGKLIGVPIEQFGVINYDGTKLGLCMGVTNAPFVSTTEAYPDSAVATPQLCIDGQVAAIKGALNYLIKTPL</sequence>
<evidence type="ECO:0000313" key="3">
    <source>
        <dbReference type="EMBL" id="TMO66657.1"/>
    </source>
</evidence>
<evidence type="ECO:0000313" key="6">
    <source>
        <dbReference type="Proteomes" id="UP000307217"/>
    </source>
</evidence>
<dbReference type="PROSITE" id="PS52035">
    <property type="entry name" value="PEPTIDASE_M14"/>
    <property type="match status" value="1"/>
</dbReference>
<evidence type="ECO:0000256" key="1">
    <source>
        <dbReference type="PROSITE-ProRule" id="PRU01379"/>
    </source>
</evidence>
<dbReference type="Gene3D" id="3.40.630.10">
    <property type="entry name" value="Zn peptidases"/>
    <property type="match status" value="1"/>
</dbReference>
<evidence type="ECO:0000259" key="2">
    <source>
        <dbReference type="PROSITE" id="PS52035"/>
    </source>
</evidence>
<dbReference type="GO" id="GO:0006508">
    <property type="term" value="P:proteolysis"/>
    <property type="evidence" value="ECO:0007669"/>
    <property type="project" value="InterPro"/>
</dbReference>
<proteinExistence type="inferred from homology"/>
<name>A0A5S3V7B3_9GAMM</name>
<evidence type="ECO:0000313" key="5">
    <source>
        <dbReference type="Proteomes" id="UP000307164"/>
    </source>
</evidence>
<accession>A0A5S3V7B3</accession>
<dbReference type="SUPFAM" id="SSF53187">
    <property type="entry name" value="Zn-dependent exopeptidases"/>
    <property type="match status" value="1"/>
</dbReference>
<dbReference type="GO" id="GO:0008270">
    <property type="term" value="F:zinc ion binding"/>
    <property type="evidence" value="ECO:0007669"/>
    <property type="project" value="InterPro"/>
</dbReference>
<dbReference type="InterPro" id="IPR000834">
    <property type="entry name" value="Peptidase_M14"/>
</dbReference>
<reference evidence="5 6" key="1">
    <citation type="submission" date="2018-01" db="EMBL/GenBank/DDBJ databases">
        <authorList>
            <person name="Paulsen S."/>
            <person name="Gram L.K."/>
        </authorList>
    </citation>
    <scope>NUCLEOTIDE SEQUENCE [LARGE SCALE GENOMIC DNA]</scope>
    <source>
        <strain evidence="3 6">S3790</strain>
        <strain evidence="4 5">S3895</strain>
    </source>
</reference>
<dbReference type="AlphaFoldDB" id="A0A5S3V7B3"/>
<keyword evidence="5" id="KW-1185">Reference proteome</keyword>
<dbReference type="OrthoDB" id="5290048at2"/>
<gene>
    <name evidence="3" type="ORF">CWC19_15620</name>
    <name evidence="4" type="ORF">CWC20_08255</name>
</gene>
<dbReference type="Pfam" id="PF00246">
    <property type="entry name" value="Peptidase_M14"/>
    <property type="match status" value="1"/>
</dbReference>
<dbReference type="RefSeq" id="WP_138592721.1">
    <property type="nucleotide sequence ID" value="NZ_PNBW01000038.1"/>
</dbReference>
<dbReference type="EMBL" id="PNBX01000072">
    <property type="protein sequence ID" value="TMO66657.1"/>
    <property type="molecule type" value="Genomic_DNA"/>
</dbReference>
<dbReference type="GO" id="GO:0016788">
    <property type="term" value="F:hydrolase activity, acting on ester bonds"/>
    <property type="evidence" value="ECO:0007669"/>
    <property type="project" value="InterPro"/>
</dbReference>
<organism evidence="3 6">
    <name type="scientific">Pseudoalteromonas aurantia</name>
    <dbReference type="NCBI Taxonomy" id="43654"/>
    <lineage>
        <taxon>Bacteria</taxon>
        <taxon>Pseudomonadati</taxon>
        <taxon>Pseudomonadota</taxon>
        <taxon>Gammaproteobacteria</taxon>
        <taxon>Alteromonadales</taxon>
        <taxon>Pseudoalteromonadaceae</taxon>
        <taxon>Pseudoalteromonas</taxon>
    </lineage>
</organism>
<reference evidence="6" key="2">
    <citation type="submission" date="2019-06" db="EMBL/GenBank/DDBJ databases">
        <title>Co-occurence of chitin degradation, pigmentation and bioactivity in marine Pseudoalteromonas.</title>
        <authorList>
            <person name="Sonnenschein E.C."/>
            <person name="Bech P.K."/>
        </authorList>
    </citation>
    <scope>NUCLEOTIDE SEQUENCE [LARGE SCALE GENOMIC DNA]</scope>
    <source>
        <strain evidence="6">S3790</strain>
    </source>
</reference>
<evidence type="ECO:0000313" key="4">
    <source>
        <dbReference type="EMBL" id="TMO75304.1"/>
    </source>
</evidence>
<protein>
    <submittedName>
        <fullName evidence="3">Peptidase</fullName>
    </submittedName>
</protein>
<dbReference type="Proteomes" id="UP000307217">
    <property type="component" value="Unassembled WGS sequence"/>
</dbReference>
<comment type="similarity">
    <text evidence="1">Belongs to the peptidase M14 family.</text>
</comment>
<dbReference type="CDD" id="cd06231">
    <property type="entry name" value="M14_REP34-like"/>
    <property type="match status" value="1"/>
</dbReference>
<dbReference type="GO" id="GO:0004181">
    <property type="term" value="F:metallocarboxypeptidase activity"/>
    <property type="evidence" value="ECO:0007669"/>
    <property type="project" value="InterPro"/>
</dbReference>
<dbReference type="EMBL" id="PNBW01000038">
    <property type="protein sequence ID" value="TMO75304.1"/>
    <property type="molecule type" value="Genomic_DNA"/>
</dbReference>
<reference evidence="3" key="3">
    <citation type="submission" date="2019-09" db="EMBL/GenBank/DDBJ databases">
        <title>Co-occurence of chitin degradation, pigmentation and bioactivity in marine Pseudoalteromonas.</title>
        <authorList>
            <person name="Sonnenschein E.C."/>
            <person name="Bech P.K."/>
        </authorList>
    </citation>
    <scope>NUCLEOTIDE SEQUENCE</scope>
    <source>
        <strain evidence="3">S3790</strain>
        <strain evidence="4 5">S3895</strain>
    </source>
</reference>
<feature type="domain" description="Peptidase M14" evidence="2">
    <location>
        <begin position="28"/>
        <end position="305"/>
    </location>
</feature>